<evidence type="ECO:0000313" key="3">
    <source>
        <dbReference type="EMBL" id="SEM99952.1"/>
    </source>
</evidence>
<dbReference type="SUPFAM" id="SSF51735">
    <property type="entry name" value="NAD(P)-binding Rossmann-fold domains"/>
    <property type="match status" value="1"/>
</dbReference>
<dbReference type="InterPro" id="IPR036291">
    <property type="entry name" value="NAD(P)-bd_dom_sf"/>
</dbReference>
<dbReference type="Gene3D" id="3.40.50.720">
    <property type="entry name" value="NAD(P)-binding Rossmann-like Domain"/>
    <property type="match status" value="1"/>
</dbReference>
<comment type="similarity">
    <text evidence="1">Belongs to the short-chain dehydrogenases/reductases (SDR) family.</text>
</comment>
<gene>
    <name evidence="3" type="ORF">SAMN05192574_102129</name>
</gene>
<feature type="domain" description="Ketoreductase" evidence="2">
    <location>
        <begin position="7"/>
        <end position="179"/>
    </location>
</feature>
<dbReference type="FunFam" id="3.40.50.720:FF:000084">
    <property type="entry name" value="Short-chain dehydrogenase reductase"/>
    <property type="match status" value="1"/>
</dbReference>
<accession>A0A1H8CYG6</accession>
<dbReference type="AlphaFoldDB" id="A0A1H8CYG6"/>
<dbReference type="PRINTS" id="PR00081">
    <property type="entry name" value="GDHRDH"/>
</dbReference>
<evidence type="ECO:0000313" key="4">
    <source>
        <dbReference type="Proteomes" id="UP000198942"/>
    </source>
</evidence>
<keyword evidence="4" id="KW-1185">Reference proteome</keyword>
<dbReference type="RefSeq" id="WP_091208981.1">
    <property type="nucleotide sequence ID" value="NZ_FOCL01000002.1"/>
</dbReference>
<reference evidence="4" key="1">
    <citation type="submission" date="2016-10" db="EMBL/GenBank/DDBJ databases">
        <authorList>
            <person name="Varghese N."/>
            <person name="Submissions S."/>
        </authorList>
    </citation>
    <scope>NUCLEOTIDE SEQUENCE [LARGE SCALE GENOMIC DNA]</scope>
    <source>
        <strain evidence="4">Gh-48</strain>
    </source>
</reference>
<sequence length="247" mass="26137">MENLRNKIAVITGGNSGIGYATAKEMKAQGATVIITGRRQDALEKAVAELGVTGFMADQSKLRETTELVSKVSEQFGQIDILFINAGIVGTAPIADATEELFDSIFDINFKGAYFTLSKFIPLLNDGASVVFLSSNTASMNGAQSSIYSSGKAALNSIMRIAAVELAPRNIRVNAVSPGPTQTEILNKLGLDEAARKGLDDWMIERIPLKKIGTAKDVAKMVAYFCGDAASFITGAEVVMDGGMSLA</sequence>
<dbReference type="PANTHER" id="PTHR43943">
    <property type="entry name" value="DEHYDROGENASE/REDUCTASE (SDR FAMILY) MEMBER 4"/>
    <property type="match status" value="1"/>
</dbReference>
<organism evidence="3 4">
    <name type="scientific">Mucilaginibacter gossypiicola</name>
    <dbReference type="NCBI Taxonomy" id="551995"/>
    <lineage>
        <taxon>Bacteria</taxon>
        <taxon>Pseudomonadati</taxon>
        <taxon>Bacteroidota</taxon>
        <taxon>Sphingobacteriia</taxon>
        <taxon>Sphingobacteriales</taxon>
        <taxon>Sphingobacteriaceae</taxon>
        <taxon>Mucilaginibacter</taxon>
    </lineage>
</organism>
<dbReference type="PROSITE" id="PS00061">
    <property type="entry name" value="ADH_SHORT"/>
    <property type="match status" value="1"/>
</dbReference>
<name>A0A1H8CYG6_9SPHI</name>
<dbReference type="InterPro" id="IPR002347">
    <property type="entry name" value="SDR_fam"/>
</dbReference>
<dbReference type="Pfam" id="PF13561">
    <property type="entry name" value="adh_short_C2"/>
    <property type="match status" value="1"/>
</dbReference>
<dbReference type="OrthoDB" id="9803333at2"/>
<dbReference type="PANTHER" id="PTHR43943:SF2">
    <property type="entry name" value="DEHYDROGENASE_REDUCTASE 4"/>
    <property type="match status" value="1"/>
</dbReference>
<dbReference type="STRING" id="551995.SAMN05192574_102129"/>
<evidence type="ECO:0000259" key="2">
    <source>
        <dbReference type="SMART" id="SM00822"/>
    </source>
</evidence>
<dbReference type="InterPro" id="IPR057326">
    <property type="entry name" value="KR_dom"/>
</dbReference>
<evidence type="ECO:0000256" key="1">
    <source>
        <dbReference type="ARBA" id="ARBA00006484"/>
    </source>
</evidence>
<dbReference type="EMBL" id="FOCL01000002">
    <property type="protein sequence ID" value="SEM99952.1"/>
    <property type="molecule type" value="Genomic_DNA"/>
</dbReference>
<dbReference type="CDD" id="cd05233">
    <property type="entry name" value="SDR_c"/>
    <property type="match status" value="1"/>
</dbReference>
<proteinExistence type="inferred from homology"/>
<protein>
    <submittedName>
        <fullName evidence="3">NAD(P)-dependent dehydrogenase, short-chain alcohol dehydrogenase family</fullName>
    </submittedName>
</protein>
<dbReference type="SMART" id="SM00822">
    <property type="entry name" value="PKS_KR"/>
    <property type="match status" value="1"/>
</dbReference>
<dbReference type="Proteomes" id="UP000198942">
    <property type="component" value="Unassembled WGS sequence"/>
</dbReference>
<dbReference type="InterPro" id="IPR020904">
    <property type="entry name" value="Sc_DH/Rdtase_CS"/>
</dbReference>